<dbReference type="NCBIfam" id="NF003829">
    <property type="entry name" value="PRK05417.1"/>
    <property type="match status" value="1"/>
</dbReference>
<dbReference type="EC" id="4.4.1.22" evidence="5"/>
<dbReference type="PIRSF" id="PIRSF033318">
    <property type="entry name" value="Formald_GSH"/>
    <property type="match status" value="1"/>
</dbReference>
<dbReference type="InterPro" id="IPR014185">
    <property type="entry name" value="Formald_GSH"/>
</dbReference>
<dbReference type="PANTHER" id="PTHR33337:SF40">
    <property type="entry name" value="CENP-V_GFA DOMAIN-CONTAINING PROTEIN-RELATED"/>
    <property type="match status" value="1"/>
</dbReference>
<evidence type="ECO:0000259" key="6">
    <source>
        <dbReference type="PROSITE" id="PS51891"/>
    </source>
</evidence>
<dbReference type="PANTHER" id="PTHR33337">
    <property type="entry name" value="GFA DOMAIN-CONTAINING PROTEIN"/>
    <property type="match status" value="1"/>
</dbReference>
<dbReference type="GO" id="GO:0008270">
    <property type="term" value="F:zinc ion binding"/>
    <property type="evidence" value="ECO:0007669"/>
    <property type="project" value="UniProtKB-UniRule"/>
</dbReference>
<name>Q0FSD1_SALBH</name>
<evidence type="ECO:0000256" key="5">
    <source>
        <dbReference type="HAMAP-Rule" id="MF_00723"/>
    </source>
</evidence>
<dbReference type="InterPro" id="IPR006913">
    <property type="entry name" value="CENP-V/GFA"/>
</dbReference>
<dbReference type="RefSeq" id="WP_007802638.1">
    <property type="nucleotide sequence ID" value="NZ_DS022277.1"/>
</dbReference>
<evidence type="ECO:0000313" key="8">
    <source>
        <dbReference type="Proteomes" id="UP000006230"/>
    </source>
</evidence>
<feature type="binding site" evidence="5">
    <location>
        <position position="72"/>
    </location>
    <ligand>
        <name>Zn(2+)</name>
        <dbReference type="ChEBI" id="CHEBI:29105"/>
        <label>2</label>
        <note>catalytic</note>
    </ligand>
</feature>
<evidence type="ECO:0000313" key="7">
    <source>
        <dbReference type="EMBL" id="EAU47070.1"/>
    </source>
</evidence>
<dbReference type="eggNOG" id="COG3791">
    <property type="taxonomic scope" value="Bacteria"/>
</dbReference>
<reference evidence="7 8" key="1">
    <citation type="journal article" date="2010" name="J. Bacteriol.">
        <title>Genome sequences of Pelagibaca bermudensis HTCC2601T and Maritimibacter alkaliphilus HTCC2654T, the type strains of two marine Roseobacter genera.</title>
        <authorList>
            <person name="Thrash J.C."/>
            <person name="Cho J.C."/>
            <person name="Ferriera S."/>
            <person name="Johnson J."/>
            <person name="Vergin K.L."/>
            <person name="Giovannoni S.J."/>
        </authorList>
    </citation>
    <scope>NUCLEOTIDE SEQUENCE [LARGE SCALE GENOMIC DNA]</scope>
    <source>
        <strain evidence="8">DSM 26914 / JCM 13377 / KCTC 12554 / HTCC2601</strain>
    </source>
</reference>
<dbReference type="Proteomes" id="UP000006230">
    <property type="component" value="Unassembled WGS sequence"/>
</dbReference>
<feature type="binding site" evidence="5">
    <location>
        <position position="69"/>
    </location>
    <ligand>
        <name>Zn(2+)</name>
        <dbReference type="ChEBI" id="CHEBI:29105"/>
        <label>2</label>
        <note>catalytic</note>
    </ligand>
</feature>
<evidence type="ECO:0000256" key="4">
    <source>
        <dbReference type="ARBA" id="ARBA00023239"/>
    </source>
</evidence>
<keyword evidence="4 5" id="KW-0456">Lyase</keyword>
<evidence type="ECO:0000256" key="2">
    <source>
        <dbReference type="ARBA" id="ARBA00022723"/>
    </source>
</evidence>
<comment type="similarity">
    <text evidence="1 5">Belongs to the Gfa family.</text>
</comment>
<feature type="binding site" evidence="5">
    <location>
        <position position="117"/>
    </location>
    <ligand>
        <name>Zn(2+)</name>
        <dbReference type="ChEBI" id="CHEBI:29105"/>
        <label>1</label>
        <note>structural</note>
    </ligand>
</feature>
<dbReference type="GO" id="GO:0051907">
    <property type="term" value="F:S-(hydroxymethyl)glutathione synthase activity"/>
    <property type="evidence" value="ECO:0007669"/>
    <property type="project" value="UniProtKB-UniRule"/>
</dbReference>
<sequence length="208" mass="22468">MGILDKIFGGDTDSVPPKYTHVKIHPAIDDGVKPATPGFSGGTLKCKCPSDQVVVTVEAQTAHNHVCGCTKCWKPKEAIFSQVAVVGRDKLKVTEHEEKLEIVDASAAIQRHACKGCGVHMYGRIENTGHPFHGLDFVHTELSPQSGWSPAEFAAFVSSIIESGVDPDRMDEIRGRLRELGLEPYDCLSPPLMDAIATHVAKQSGALK</sequence>
<comment type="pathway">
    <text evidence="5">One-carbon metabolism; formaldehyde degradation; formate from formaldehyde (glutathione route): step 1/3.</text>
</comment>
<dbReference type="EMBL" id="AATQ01000009">
    <property type="protein sequence ID" value="EAU47070.1"/>
    <property type="molecule type" value="Genomic_DNA"/>
</dbReference>
<comment type="cofactor">
    <cofactor evidence="5">
        <name>Zn(2+)</name>
        <dbReference type="ChEBI" id="CHEBI:29105"/>
    </cofactor>
    <text evidence="5">Binds 2 Zn(2+) ions per subunit.</text>
</comment>
<feature type="binding site" evidence="5">
    <location>
        <position position="67"/>
    </location>
    <ligand>
        <name>Zn(2+)</name>
        <dbReference type="ChEBI" id="CHEBI:29105"/>
        <label>2</label>
        <note>catalytic</note>
    </ligand>
</feature>
<dbReference type="NCBIfam" id="TIGR02820">
    <property type="entry name" value="formald_GSH"/>
    <property type="match status" value="1"/>
</dbReference>
<proteinExistence type="inferred from homology"/>
<keyword evidence="8" id="KW-1185">Reference proteome</keyword>
<dbReference type="HAMAP" id="MF_00723">
    <property type="entry name" value="Formald_GSH"/>
    <property type="match status" value="1"/>
</dbReference>
<organism evidence="7 8">
    <name type="scientific">Salipiger bermudensis (strain DSM 26914 / JCM 13377 / KCTC 12554 / HTCC2601)</name>
    <name type="common">Pelagibaca bermudensis</name>
    <dbReference type="NCBI Taxonomy" id="314265"/>
    <lineage>
        <taxon>Bacteria</taxon>
        <taxon>Pseudomonadati</taxon>
        <taxon>Pseudomonadota</taxon>
        <taxon>Alphaproteobacteria</taxon>
        <taxon>Rhodobacterales</taxon>
        <taxon>Roseobacteraceae</taxon>
        <taxon>Salipiger</taxon>
    </lineage>
</organism>
<dbReference type="InterPro" id="IPR011057">
    <property type="entry name" value="Mss4-like_sf"/>
</dbReference>
<feature type="binding site" evidence="5">
    <location>
        <position position="114"/>
    </location>
    <ligand>
        <name>Zn(2+)</name>
        <dbReference type="ChEBI" id="CHEBI:29105"/>
        <label>1</label>
        <note>structural</note>
    </ligand>
</feature>
<evidence type="ECO:0000256" key="1">
    <source>
        <dbReference type="ARBA" id="ARBA00005495"/>
    </source>
</evidence>
<comment type="caution">
    <text evidence="7">The sequence shown here is derived from an EMBL/GenBank/DDBJ whole genome shotgun (WGS) entry which is preliminary data.</text>
</comment>
<dbReference type="AlphaFoldDB" id="Q0FSD1"/>
<dbReference type="UniPathway" id="UPA00562">
    <property type="reaction ID" value="UER00621"/>
</dbReference>
<comment type="catalytic activity">
    <reaction evidence="5">
        <text>S-(hydroxymethyl)glutathione = glutathione + formaldehyde</text>
        <dbReference type="Rhea" id="RHEA:22488"/>
        <dbReference type="ChEBI" id="CHEBI:16842"/>
        <dbReference type="ChEBI" id="CHEBI:57925"/>
        <dbReference type="ChEBI" id="CHEBI:58758"/>
        <dbReference type="EC" id="4.4.1.22"/>
    </reaction>
</comment>
<feature type="domain" description="CENP-V/GFA" evidence="6">
    <location>
        <begin position="39"/>
        <end position="186"/>
    </location>
</feature>
<dbReference type="OrthoDB" id="9011205at2"/>
<dbReference type="Pfam" id="PF04828">
    <property type="entry name" value="GFA"/>
    <property type="match status" value="1"/>
</dbReference>
<dbReference type="Gene3D" id="3.90.1590.10">
    <property type="entry name" value="glutathione-dependent formaldehyde- activating enzyme (gfa)"/>
    <property type="match status" value="1"/>
</dbReference>
<dbReference type="GO" id="GO:0046294">
    <property type="term" value="P:formaldehyde catabolic process"/>
    <property type="evidence" value="ECO:0007669"/>
    <property type="project" value="UniProtKB-UniRule"/>
</dbReference>
<protein>
    <recommendedName>
        <fullName evidence="5">Glutathione-dependent formaldehyde-activating enzyme</fullName>
        <ecNumber evidence="5">4.4.1.22</ecNumber>
    </recommendedName>
    <alternativeName>
        <fullName evidence="5">S-(hydroxymethyl)glutathione synthase</fullName>
    </alternativeName>
</protein>
<evidence type="ECO:0000256" key="3">
    <source>
        <dbReference type="ARBA" id="ARBA00022833"/>
    </source>
</evidence>
<dbReference type="SUPFAM" id="SSF51316">
    <property type="entry name" value="Mss4-like"/>
    <property type="match status" value="1"/>
</dbReference>
<dbReference type="PROSITE" id="PS51891">
    <property type="entry name" value="CENP_V_GFA"/>
    <property type="match status" value="1"/>
</dbReference>
<keyword evidence="3 5" id="KW-0862">Zinc</keyword>
<dbReference type="HOGENOM" id="CLU_090716_0_0_5"/>
<feature type="binding site" evidence="5">
    <location>
        <position position="48"/>
    </location>
    <ligand>
        <name>Zn(2+)</name>
        <dbReference type="ChEBI" id="CHEBI:29105"/>
        <label>1</label>
        <note>structural</note>
    </ligand>
</feature>
<dbReference type="STRING" id="314265.R2601_04863"/>
<keyword evidence="2 5" id="KW-0479">Metal-binding</keyword>
<accession>Q0FSD1</accession>
<gene>
    <name evidence="5" type="primary">gfa</name>
    <name evidence="7" type="ORF">R2601_04863</name>
</gene>
<comment type="function">
    <text evidence="5">Catalyzes the condensation of formaldehyde and glutathione to S-hydroxymethylglutathione.</text>
</comment>
<feature type="binding site" evidence="5">
    <location>
        <position position="46"/>
    </location>
    <ligand>
        <name>Zn(2+)</name>
        <dbReference type="ChEBI" id="CHEBI:29105"/>
        <label>1</label>
        <note>structural</note>
    </ligand>
</feature>